<dbReference type="InterPro" id="IPR013128">
    <property type="entry name" value="Peptidase_C1A"/>
</dbReference>
<dbReference type="GO" id="GO:0006508">
    <property type="term" value="P:proteolysis"/>
    <property type="evidence" value="ECO:0007669"/>
    <property type="project" value="InterPro"/>
</dbReference>
<reference evidence="4 5" key="1">
    <citation type="submission" date="2023-11" db="EMBL/GenBank/DDBJ databases">
        <title>Peredibacter starrii A3.12.</title>
        <authorList>
            <person name="Mitchell R.J."/>
        </authorList>
    </citation>
    <scope>NUCLEOTIDE SEQUENCE [LARGE SCALE GENOMIC DNA]</scope>
    <source>
        <strain evidence="4 5">A3.12</strain>
    </source>
</reference>
<dbReference type="SUPFAM" id="SSF54001">
    <property type="entry name" value="Cysteine proteinases"/>
    <property type="match status" value="1"/>
</dbReference>
<dbReference type="PANTHER" id="PTHR12411">
    <property type="entry name" value="CYSTEINE PROTEASE FAMILY C1-RELATED"/>
    <property type="match status" value="1"/>
</dbReference>
<accession>A0AAX4HU09</accession>
<evidence type="ECO:0000256" key="2">
    <source>
        <dbReference type="SAM" id="SignalP"/>
    </source>
</evidence>
<evidence type="ECO:0000313" key="5">
    <source>
        <dbReference type="Proteomes" id="UP001324634"/>
    </source>
</evidence>
<comment type="similarity">
    <text evidence="1">Belongs to the peptidase C1 family.</text>
</comment>
<feature type="chain" id="PRO_5043971303" evidence="2">
    <location>
        <begin position="17"/>
        <end position="402"/>
    </location>
</feature>
<sequence>MKIIIPLVLISFSSFAATLEPVNIDYDYQNAPEYQAIMTKLKEFGDFSKKEETAPAPIKTMSKGEQAVEEAKARNRAIIAAQTKAEKEAVDKNRDMTELQKWKLEEKKTLEGWKKESRDQLNAWKREQEIFLGRIKVYKENTFELPVKQEKIVEKKVPAETLPDVHIVHSAFAVPVRDQWNRPTCSAFAGVRVLEILLAQNKVTRDLSEQYLYWASKPKCYMSPCSEKGSWITPAYKHSQGQTTVDIPQESECGYNGQPVENNETQLPLKSTCKSGVTKVVSYSELKTLAETVESIKKNIPVVMAAKLSENFYKNQGLVTLNDAHGGVAKLDAHSMGHAFVGVGVIELPEKLKATEGNYCIVVANSWGKGWGAGGYSCLTENWLTKFRQKSPFIGVNKVAVE</sequence>
<name>A0AAX4HU09_9BACT</name>
<dbReference type="AlphaFoldDB" id="A0AAX4HU09"/>
<evidence type="ECO:0000313" key="4">
    <source>
        <dbReference type="EMBL" id="WPU66891.1"/>
    </source>
</evidence>
<evidence type="ECO:0000256" key="1">
    <source>
        <dbReference type="ARBA" id="ARBA00008455"/>
    </source>
</evidence>
<gene>
    <name evidence="4" type="ORF">SOO65_09025</name>
</gene>
<organism evidence="4 5">
    <name type="scientific">Peredibacter starrii</name>
    <dbReference type="NCBI Taxonomy" id="28202"/>
    <lineage>
        <taxon>Bacteria</taxon>
        <taxon>Pseudomonadati</taxon>
        <taxon>Bdellovibrionota</taxon>
        <taxon>Bacteriovoracia</taxon>
        <taxon>Bacteriovoracales</taxon>
        <taxon>Bacteriovoracaceae</taxon>
        <taxon>Peredibacter</taxon>
    </lineage>
</organism>
<keyword evidence="2" id="KW-0732">Signal</keyword>
<feature type="signal peptide" evidence="2">
    <location>
        <begin position="1"/>
        <end position="16"/>
    </location>
</feature>
<proteinExistence type="inferred from homology"/>
<dbReference type="InterPro" id="IPR000668">
    <property type="entry name" value="Peptidase_C1A_C"/>
</dbReference>
<dbReference type="RefSeq" id="WP_321399549.1">
    <property type="nucleotide sequence ID" value="NZ_CP139487.1"/>
</dbReference>
<protein>
    <submittedName>
        <fullName evidence="4">C1 family peptidase</fullName>
    </submittedName>
</protein>
<evidence type="ECO:0000259" key="3">
    <source>
        <dbReference type="Pfam" id="PF00112"/>
    </source>
</evidence>
<keyword evidence="5" id="KW-1185">Reference proteome</keyword>
<dbReference type="Pfam" id="PF00112">
    <property type="entry name" value="Peptidase_C1"/>
    <property type="match status" value="1"/>
</dbReference>
<dbReference type="CDD" id="cd02619">
    <property type="entry name" value="Peptidase_C1"/>
    <property type="match status" value="1"/>
</dbReference>
<dbReference type="GO" id="GO:0008234">
    <property type="term" value="F:cysteine-type peptidase activity"/>
    <property type="evidence" value="ECO:0007669"/>
    <property type="project" value="InterPro"/>
</dbReference>
<dbReference type="InterPro" id="IPR038765">
    <property type="entry name" value="Papain-like_cys_pep_sf"/>
</dbReference>
<dbReference type="KEGG" id="psti:SOO65_09025"/>
<dbReference type="EMBL" id="CP139487">
    <property type="protein sequence ID" value="WPU66891.1"/>
    <property type="molecule type" value="Genomic_DNA"/>
</dbReference>
<dbReference type="Gene3D" id="3.90.70.10">
    <property type="entry name" value="Cysteine proteinases"/>
    <property type="match status" value="1"/>
</dbReference>
<dbReference type="Proteomes" id="UP001324634">
    <property type="component" value="Chromosome"/>
</dbReference>
<feature type="domain" description="Peptidase C1A papain C-terminal" evidence="3">
    <location>
        <begin position="174"/>
        <end position="381"/>
    </location>
</feature>